<gene>
    <name evidence="1" type="ORF">FS320_25135</name>
</gene>
<dbReference type="RefSeq" id="WP_108523443.1">
    <property type="nucleotide sequence ID" value="NZ_VOSJ01000139.1"/>
</dbReference>
<dbReference type="OrthoDB" id="9886422at2"/>
<keyword evidence="2" id="KW-1185">Reference proteome</keyword>
<accession>A0A5N7MQF7</accession>
<reference evidence="1 2" key="1">
    <citation type="journal article" date="2019" name="Syst. Appl. Microbiol.">
        <title>Microvirga tunisiensis sp. nov., a root nodule symbiotic bacterium isolated from Lupinus micranthus and L. luteus grown in Northern Tunisia.</title>
        <authorList>
            <person name="Msaddak A."/>
            <person name="Rejili M."/>
            <person name="Duran D."/>
            <person name="Mars M."/>
            <person name="Palacios J.M."/>
            <person name="Ruiz-Argueso T."/>
            <person name="Rey L."/>
            <person name="Imperial J."/>
        </authorList>
    </citation>
    <scope>NUCLEOTIDE SEQUENCE [LARGE SCALE GENOMIC DNA]</scope>
    <source>
        <strain evidence="1 2">Lmie10</strain>
    </source>
</reference>
<proteinExistence type="predicted"/>
<dbReference type="AlphaFoldDB" id="A0A5N7MQF7"/>
<organism evidence="1 2">
    <name type="scientific">Microvirga tunisiensis</name>
    <dbReference type="NCBI Taxonomy" id="2108360"/>
    <lineage>
        <taxon>Bacteria</taxon>
        <taxon>Pseudomonadati</taxon>
        <taxon>Pseudomonadota</taxon>
        <taxon>Alphaproteobacteria</taxon>
        <taxon>Hyphomicrobiales</taxon>
        <taxon>Methylobacteriaceae</taxon>
        <taxon>Microvirga</taxon>
    </lineage>
</organism>
<sequence length="100" mass="11334">MDDLQALKAAAARQVAHLHQYDGMFTNYVTVKIKHEIRTKMGLAFAANEIAIAEPTSNAIEEGPYAGQHQRTVWSMKNQVNTTLFETDLEVLQRKMNRCL</sequence>
<dbReference type="Proteomes" id="UP000403266">
    <property type="component" value="Unassembled WGS sequence"/>
</dbReference>
<dbReference type="EMBL" id="VOSK01000139">
    <property type="protein sequence ID" value="MPR28344.1"/>
    <property type="molecule type" value="Genomic_DNA"/>
</dbReference>
<protein>
    <submittedName>
        <fullName evidence="1">Uncharacterized protein</fullName>
    </submittedName>
</protein>
<evidence type="ECO:0000313" key="2">
    <source>
        <dbReference type="Proteomes" id="UP000403266"/>
    </source>
</evidence>
<name>A0A5N7MQF7_9HYPH</name>
<comment type="caution">
    <text evidence="1">The sequence shown here is derived from an EMBL/GenBank/DDBJ whole genome shotgun (WGS) entry which is preliminary data.</text>
</comment>
<evidence type="ECO:0000313" key="1">
    <source>
        <dbReference type="EMBL" id="MPR28344.1"/>
    </source>
</evidence>